<keyword evidence="2" id="KW-0472">Membrane</keyword>
<accession>A0A552WP80</accession>
<feature type="transmembrane region" description="Helical" evidence="2">
    <location>
        <begin position="224"/>
        <end position="242"/>
    </location>
</feature>
<keyword evidence="2" id="KW-1133">Transmembrane helix</keyword>
<dbReference type="RefSeq" id="WP_143418982.1">
    <property type="nucleotide sequence ID" value="NZ_VJXR01000041.1"/>
</dbReference>
<protein>
    <recommendedName>
        <fullName evidence="6">Gram-positive cocci surface proteins LPxTG domain-containing protein</fullName>
    </recommendedName>
</protein>
<dbReference type="InterPro" id="IPR006311">
    <property type="entry name" value="TAT_signal"/>
</dbReference>
<feature type="signal peptide" evidence="3">
    <location>
        <begin position="1"/>
        <end position="33"/>
    </location>
</feature>
<organism evidence="4 5">
    <name type="scientific">Georgenia yuyongxinii</name>
    <dbReference type="NCBI Taxonomy" id="2589797"/>
    <lineage>
        <taxon>Bacteria</taxon>
        <taxon>Bacillati</taxon>
        <taxon>Actinomycetota</taxon>
        <taxon>Actinomycetes</taxon>
        <taxon>Micrococcales</taxon>
        <taxon>Bogoriellaceae</taxon>
        <taxon>Georgenia</taxon>
    </lineage>
</organism>
<sequence length="247" mass="23668">MTSTTTRAHRGILAALAATGLLVPALGAAPALAAAPVPALTAAAAPVTASATPGGTSAGACAAGEGVSVVVDLTDLGGELEVGCATGDPATGREALEAAGFPATDSQPGMICAIAGLPDPCPTEFDGSYWAYWSAEPAGEWTARTEGADTADPAPGTFEGWRYNDGATAPGATPAELVAAAGTTAQDGAEPPAPSEVTAADDATTAEATTAAGTSDDAGTNPGTVAALAGAVVLLVVAGAVARRRRA</sequence>
<reference evidence="4 5" key="1">
    <citation type="submission" date="2019-07" db="EMBL/GenBank/DDBJ databases">
        <title>Georgenia wutianyii sp. nov. and Georgenia *** sp. nov. isolated from plateau pika (Ochotona curzoniae) in the Qinghai-Tibet plateau of China.</title>
        <authorList>
            <person name="Tian Z."/>
        </authorList>
    </citation>
    <scope>NUCLEOTIDE SEQUENCE [LARGE SCALE GENOMIC DNA]</scope>
    <source>
        <strain evidence="4 5">Z446</strain>
    </source>
</reference>
<dbReference type="Proteomes" id="UP000318693">
    <property type="component" value="Unassembled WGS sequence"/>
</dbReference>
<evidence type="ECO:0008006" key="6">
    <source>
        <dbReference type="Google" id="ProtNLM"/>
    </source>
</evidence>
<keyword evidence="2" id="KW-0812">Transmembrane</keyword>
<dbReference type="AlphaFoldDB" id="A0A552WP80"/>
<gene>
    <name evidence="4" type="ORF">FJ693_13250</name>
</gene>
<keyword evidence="5" id="KW-1185">Reference proteome</keyword>
<feature type="region of interest" description="Disordered" evidence="1">
    <location>
        <begin position="183"/>
        <end position="220"/>
    </location>
</feature>
<name>A0A552WP80_9MICO</name>
<proteinExistence type="predicted"/>
<keyword evidence="3" id="KW-0732">Signal</keyword>
<feature type="chain" id="PRO_5039169359" description="Gram-positive cocci surface proteins LPxTG domain-containing protein" evidence="3">
    <location>
        <begin position="34"/>
        <end position="247"/>
    </location>
</feature>
<evidence type="ECO:0000256" key="1">
    <source>
        <dbReference type="SAM" id="MobiDB-lite"/>
    </source>
</evidence>
<evidence type="ECO:0000313" key="5">
    <source>
        <dbReference type="Proteomes" id="UP000318693"/>
    </source>
</evidence>
<comment type="caution">
    <text evidence="4">The sequence shown here is derived from an EMBL/GenBank/DDBJ whole genome shotgun (WGS) entry which is preliminary data.</text>
</comment>
<dbReference type="EMBL" id="VJXR01000041">
    <property type="protein sequence ID" value="TRW44570.1"/>
    <property type="molecule type" value="Genomic_DNA"/>
</dbReference>
<evidence type="ECO:0000256" key="2">
    <source>
        <dbReference type="SAM" id="Phobius"/>
    </source>
</evidence>
<feature type="compositionally biased region" description="Low complexity" evidence="1">
    <location>
        <begin position="198"/>
        <end position="220"/>
    </location>
</feature>
<dbReference type="PROSITE" id="PS51318">
    <property type="entry name" value="TAT"/>
    <property type="match status" value="1"/>
</dbReference>
<evidence type="ECO:0000313" key="4">
    <source>
        <dbReference type="EMBL" id="TRW44570.1"/>
    </source>
</evidence>
<evidence type="ECO:0000256" key="3">
    <source>
        <dbReference type="SAM" id="SignalP"/>
    </source>
</evidence>